<keyword evidence="4" id="KW-1185">Reference proteome</keyword>
<keyword evidence="2" id="KW-0812">Transmembrane</keyword>
<keyword evidence="1" id="KW-0479">Metal-binding</keyword>
<dbReference type="EMBL" id="CAXHTA020000004">
    <property type="protein sequence ID" value="CAL5220636.1"/>
    <property type="molecule type" value="Genomic_DNA"/>
</dbReference>
<dbReference type="InterPro" id="IPR002401">
    <property type="entry name" value="Cyt_P450_E_grp-I"/>
</dbReference>
<keyword evidence="1" id="KW-0408">Iron</keyword>
<evidence type="ECO:0000256" key="2">
    <source>
        <dbReference type="SAM" id="Phobius"/>
    </source>
</evidence>
<organism evidence="3 4">
    <name type="scientific">Coccomyxa viridis</name>
    <dbReference type="NCBI Taxonomy" id="1274662"/>
    <lineage>
        <taxon>Eukaryota</taxon>
        <taxon>Viridiplantae</taxon>
        <taxon>Chlorophyta</taxon>
        <taxon>core chlorophytes</taxon>
        <taxon>Trebouxiophyceae</taxon>
        <taxon>Trebouxiophyceae incertae sedis</taxon>
        <taxon>Coccomyxaceae</taxon>
        <taxon>Coccomyxa</taxon>
    </lineage>
</organism>
<evidence type="ECO:0000256" key="1">
    <source>
        <dbReference type="RuleBase" id="RU000461"/>
    </source>
</evidence>
<dbReference type="Pfam" id="PF00067">
    <property type="entry name" value="p450"/>
    <property type="match status" value="1"/>
</dbReference>
<protein>
    <submittedName>
        <fullName evidence="3">G2680 protein</fullName>
    </submittedName>
</protein>
<keyword evidence="1" id="KW-0503">Monooxygenase</keyword>
<comment type="similarity">
    <text evidence="1">Belongs to the cytochrome P450 family.</text>
</comment>
<evidence type="ECO:0000313" key="3">
    <source>
        <dbReference type="EMBL" id="CAL5220636.1"/>
    </source>
</evidence>
<dbReference type="Gene3D" id="1.10.630.10">
    <property type="entry name" value="Cytochrome P450"/>
    <property type="match status" value="1"/>
</dbReference>
<keyword evidence="1" id="KW-0560">Oxidoreductase</keyword>
<dbReference type="PANTHER" id="PTHR24301:SF2">
    <property type="entry name" value="THROMBOXANE-A SYNTHASE"/>
    <property type="match status" value="1"/>
</dbReference>
<dbReference type="PANTHER" id="PTHR24301">
    <property type="entry name" value="THROMBOXANE-A SYNTHASE"/>
    <property type="match status" value="1"/>
</dbReference>
<name>A0ABP1FKZ7_9CHLO</name>
<dbReference type="PRINTS" id="PR00385">
    <property type="entry name" value="P450"/>
</dbReference>
<sequence length="551" mass="61512">MGVLEDDAGLSTKWTLAILIAVTVFIWGFHPLKRWQYRSFPGPRGYWVVGSLVDFVRKGAHKVFIDWNAKHGSIYVIMFGPRPIVVVNEPEVARTLLLTSDTRMIARGGQDLLSGDDSAMQKFNLAGMNDKEKHRDLKAAWLPMFNSASLGMSSELLNRSAEHLCSNLSRYARKKQETNIWRDYGRMTMDVVGSVAFGVDLHTQENDGSENSEEAEKLIEAAATLFSENPLARAGWPGLVTLFPWATPIIKPLAQRFPDSLSKRTSEARNKLRGTVKKLMEEARASQAAGTKAEPVKVDVSVSAGEQSAETAARKPRALAPGSFLRHMLNSKHTATQQPFSDLEITAQAFIFLLAGYETTANTLAFTTYCLATNPDKAENLMQEIDRESSQGHVNQEQLRHMPYTEACVKEALRLYPPATALARQLTQDMQIMGHRVPKGTGIFVPVMAFHHDPKIYNEPEAYKPERWMEGTPEYAADKHVQGKWMPFGEGTRVCVGQRLALMEARVALTHVFRRFTFKLSPGQVPLDVSCPLLLKPTTGIFVTPVPRKEE</sequence>
<dbReference type="SUPFAM" id="SSF48264">
    <property type="entry name" value="Cytochrome P450"/>
    <property type="match status" value="1"/>
</dbReference>
<dbReference type="Proteomes" id="UP001497392">
    <property type="component" value="Unassembled WGS sequence"/>
</dbReference>
<keyword evidence="2" id="KW-0472">Membrane</keyword>
<reference evidence="3 4" key="1">
    <citation type="submission" date="2024-06" db="EMBL/GenBank/DDBJ databases">
        <authorList>
            <person name="Kraege A."/>
            <person name="Thomma B."/>
        </authorList>
    </citation>
    <scope>NUCLEOTIDE SEQUENCE [LARGE SCALE GENOMIC DNA]</scope>
</reference>
<dbReference type="InterPro" id="IPR001128">
    <property type="entry name" value="Cyt_P450"/>
</dbReference>
<proteinExistence type="inferred from homology"/>
<comment type="caution">
    <text evidence="3">The sequence shown here is derived from an EMBL/GenBank/DDBJ whole genome shotgun (WGS) entry which is preliminary data.</text>
</comment>
<gene>
    <name evidence="3" type="primary">g2680</name>
    <name evidence="3" type="ORF">VP750_LOCUS2295</name>
</gene>
<keyword evidence="2" id="KW-1133">Transmembrane helix</keyword>
<dbReference type="PRINTS" id="PR00463">
    <property type="entry name" value="EP450I"/>
</dbReference>
<accession>A0ABP1FKZ7</accession>
<dbReference type="InterPro" id="IPR017972">
    <property type="entry name" value="Cyt_P450_CS"/>
</dbReference>
<dbReference type="PROSITE" id="PS00086">
    <property type="entry name" value="CYTOCHROME_P450"/>
    <property type="match status" value="1"/>
</dbReference>
<dbReference type="InterPro" id="IPR036396">
    <property type="entry name" value="Cyt_P450_sf"/>
</dbReference>
<feature type="transmembrane region" description="Helical" evidence="2">
    <location>
        <begin position="12"/>
        <end position="29"/>
    </location>
</feature>
<keyword evidence="1" id="KW-0349">Heme</keyword>
<evidence type="ECO:0000313" key="4">
    <source>
        <dbReference type="Proteomes" id="UP001497392"/>
    </source>
</evidence>